<reference evidence="5" key="1">
    <citation type="journal article" date="2007" name="J. Bacteriol.">
        <title>Molecular evolution of typical enteropathogenic Escherichia coli: clonal analysis by multilocus sequence typing and virulence gene allelic profiling.</title>
        <authorList>
            <person name="Lacher D.W."/>
            <person name="Steinsland H."/>
            <person name="Blank T.E."/>
            <person name="Donnenberg M.S."/>
            <person name="Whittam T.S."/>
        </authorList>
    </citation>
    <scope>NUCLEOTIDE SEQUENCE</scope>
    <source>
        <strain evidence="5">66E2</strain>
        <strain evidence="6">71B4</strain>
        <plasmid evidence="5">unnamed</plasmid>
    </source>
</reference>
<dbReference type="SMART" id="SM00342">
    <property type="entry name" value="HTH_ARAC"/>
    <property type="match status" value="1"/>
</dbReference>
<dbReference type="Pfam" id="PF12833">
    <property type="entry name" value="HTH_18"/>
    <property type="match status" value="1"/>
</dbReference>
<dbReference type="InterPro" id="IPR018060">
    <property type="entry name" value="HTH_AraC"/>
</dbReference>
<feature type="domain" description="HTH araC/xylS-type" evidence="4">
    <location>
        <begin position="168"/>
        <end position="265"/>
    </location>
</feature>
<protein>
    <submittedName>
        <fullName evidence="5 7">PerA</fullName>
    </submittedName>
</protein>
<keyword evidence="1" id="KW-0805">Transcription regulation</keyword>
<dbReference type="EMBL" id="AB523700">
    <property type="protein sequence ID" value="BAJ04491.1"/>
    <property type="molecule type" value="Genomic_DNA"/>
</dbReference>
<dbReference type="Gene3D" id="1.10.10.60">
    <property type="entry name" value="Homeodomain-like"/>
    <property type="match status" value="1"/>
</dbReference>
<dbReference type="InterPro" id="IPR018062">
    <property type="entry name" value="HTH_AraC-typ_CS"/>
</dbReference>
<evidence type="ECO:0000256" key="1">
    <source>
        <dbReference type="ARBA" id="ARBA00023015"/>
    </source>
</evidence>
<dbReference type="PANTHER" id="PTHR43280:SF33">
    <property type="entry name" value="HTH-TYPE TRANSCRIPTIONAL REGULATOR APPY-RELATED"/>
    <property type="match status" value="1"/>
</dbReference>
<gene>
    <name evidence="5" type="primary">perA</name>
</gene>
<dbReference type="GO" id="GO:0043565">
    <property type="term" value="F:sequence-specific DNA binding"/>
    <property type="evidence" value="ECO:0007669"/>
    <property type="project" value="InterPro"/>
</dbReference>
<dbReference type="PROSITE" id="PS00041">
    <property type="entry name" value="HTH_ARAC_FAMILY_1"/>
    <property type="match status" value="1"/>
</dbReference>
<dbReference type="PANTHER" id="PTHR43280">
    <property type="entry name" value="ARAC-FAMILY TRANSCRIPTIONAL REGULATOR"/>
    <property type="match status" value="1"/>
</dbReference>
<dbReference type="AlphaFoldDB" id="A2T8P5"/>
<keyword evidence="5" id="KW-0614">Plasmid</keyword>
<organism evidence="5">
    <name type="scientific">Escherichia coli</name>
    <dbReference type="NCBI Taxonomy" id="562"/>
    <lineage>
        <taxon>Bacteria</taxon>
        <taxon>Pseudomonadati</taxon>
        <taxon>Pseudomonadota</taxon>
        <taxon>Gammaproteobacteria</taxon>
        <taxon>Enterobacterales</taxon>
        <taxon>Enterobacteriaceae</taxon>
        <taxon>Escherichia</taxon>
    </lineage>
</organism>
<evidence type="ECO:0000313" key="6">
    <source>
        <dbReference type="EMBL" id="ABM90581.1"/>
    </source>
</evidence>
<sequence length="274" mass="31658">MLTSKKEMQSSENKQEENLALLLTNYISYQNIVIFTGGNQFKIRNKKEFTEYTIESNSLFFLAKNTHWDMEIVGIDNSNPYRKIIIDDALIKLLHSISSDDSCYVKKKIFTANLNEMQLDIVSNIITDIKYSGNNKKIFKILYLLSFFNDYNDIVNVILSASSKSIVDRVIKVIELDISKNWKLGDVSSSMFMSDSCLRKQLNKENLTFKKIMLDIKMKHASLFLRTTDKNIDEISCLVGFNSTSYFIKVFKEYYNTTPKKYSGVYSITQGTLP</sequence>
<dbReference type="GO" id="GO:0003700">
    <property type="term" value="F:DNA-binding transcription factor activity"/>
    <property type="evidence" value="ECO:0007669"/>
    <property type="project" value="InterPro"/>
</dbReference>
<dbReference type="SUPFAM" id="SSF46689">
    <property type="entry name" value="Homeodomain-like"/>
    <property type="match status" value="1"/>
</dbReference>
<dbReference type="EMBL" id="EF011040">
    <property type="protein sequence ID" value="ABM90579.1"/>
    <property type="molecule type" value="Genomic_DNA"/>
</dbReference>
<name>A2T8P5_ECOLX</name>
<evidence type="ECO:0000313" key="7">
    <source>
        <dbReference type="EMBL" id="BAJ04491.1"/>
    </source>
</evidence>
<keyword evidence="2" id="KW-0238">DNA-binding</keyword>
<evidence type="ECO:0000256" key="2">
    <source>
        <dbReference type="ARBA" id="ARBA00023125"/>
    </source>
</evidence>
<reference evidence="7" key="2">
    <citation type="journal article" date="2010" name="Microbiol. Immunol.">
        <title>Classification of perA sequences and their correlation with autoaggregation in typical enteropathogenic Escherichia coli isolates collected in Japan and Thailand.</title>
        <authorList>
            <person name="Iida M."/>
            <person name="Okamura N."/>
            <person name="Yamazaki M."/>
            <person name="Yatsuyanagi J."/>
            <person name="Kurazono T."/>
            <person name="Suzuki R."/>
            <person name="Hiruta N."/>
            <person name="Isobe J."/>
            <person name="Seto K."/>
            <person name="Kawano K."/>
            <person name="Narimatsu H."/>
            <person name="Ratchtrachenchai O.-A."/>
            <person name="Okabe N."/>
            <person name="Ito K."/>
        </authorList>
    </citation>
    <scope>NUCLEOTIDE SEQUENCE</scope>
    <source>
        <strain evidence="7">KI2025</strain>
    </source>
</reference>
<evidence type="ECO:0000259" key="4">
    <source>
        <dbReference type="PROSITE" id="PS01124"/>
    </source>
</evidence>
<dbReference type="InterPro" id="IPR009057">
    <property type="entry name" value="Homeodomain-like_sf"/>
</dbReference>
<dbReference type="PROSITE" id="PS01124">
    <property type="entry name" value="HTH_ARAC_FAMILY_2"/>
    <property type="match status" value="1"/>
</dbReference>
<dbReference type="InterPro" id="IPR020449">
    <property type="entry name" value="Tscrpt_reg_AraC-type_HTH"/>
</dbReference>
<keyword evidence="3" id="KW-0804">Transcription</keyword>
<dbReference type="EMBL" id="EF011041">
    <property type="protein sequence ID" value="ABM90581.1"/>
    <property type="molecule type" value="Genomic_DNA"/>
</dbReference>
<accession>A2T8P5</accession>
<proteinExistence type="predicted"/>
<evidence type="ECO:0000313" key="5">
    <source>
        <dbReference type="EMBL" id="ABM90579.1"/>
    </source>
</evidence>
<geneLocation type="plasmid" evidence="5">
    <name>unnamed</name>
</geneLocation>
<dbReference type="PRINTS" id="PR00032">
    <property type="entry name" value="HTHARAC"/>
</dbReference>
<evidence type="ECO:0000256" key="3">
    <source>
        <dbReference type="ARBA" id="ARBA00023163"/>
    </source>
</evidence>